<evidence type="ECO:0000256" key="14">
    <source>
        <dbReference type="PIRNR" id="PIRNR006404"/>
    </source>
</evidence>
<evidence type="ECO:0000256" key="3">
    <source>
        <dbReference type="ARBA" id="ARBA00022475"/>
    </source>
</evidence>
<evidence type="ECO:0000256" key="6">
    <source>
        <dbReference type="ARBA" id="ARBA00022723"/>
    </source>
</evidence>
<evidence type="ECO:0000313" key="18">
    <source>
        <dbReference type="EMBL" id="MRX63535.1"/>
    </source>
</evidence>
<evidence type="ECO:0000256" key="1">
    <source>
        <dbReference type="ARBA" id="ARBA00004651"/>
    </source>
</evidence>
<dbReference type="GO" id="GO:0006508">
    <property type="term" value="P:proteolysis"/>
    <property type="evidence" value="ECO:0007669"/>
    <property type="project" value="UniProtKB-KW"/>
</dbReference>
<dbReference type="AlphaFoldDB" id="A0A6I2MM32"/>
<feature type="active site" evidence="15">
    <location>
        <position position="60"/>
    </location>
</feature>
<feature type="transmembrane region" description="Helical" evidence="14">
    <location>
        <begin position="210"/>
        <end position="227"/>
    </location>
</feature>
<keyword evidence="10 14" id="KW-1133">Transmembrane helix</keyword>
<evidence type="ECO:0000256" key="16">
    <source>
        <dbReference type="PIRSR" id="PIRSR006404-2"/>
    </source>
</evidence>
<keyword evidence="12" id="KW-0129">CBS domain</keyword>
<feature type="binding site" evidence="16">
    <location>
        <position position="63"/>
    </location>
    <ligand>
        <name>Zn(2+)</name>
        <dbReference type="ChEBI" id="CHEBI:29105"/>
        <note>catalytic</note>
    </ligand>
</feature>
<organism evidence="18 19">
    <name type="scientific">Maribacter luteus</name>
    <dbReference type="NCBI Taxonomy" id="2594478"/>
    <lineage>
        <taxon>Bacteria</taxon>
        <taxon>Pseudomonadati</taxon>
        <taxon>Bacteroidota</taxon>
        <taxon>Flavobacteriia</taxon>
        <taxon>Flavobacteriales</taxon>
        <taxon>Flavobacteriaceae</taxon>
        <taxon>Maribacter</taxon>
    </lineage>
</organism>
<dbReference type="GO" id="GO:0005886">
    <property type="term" value="C:plasma membrane"/>
    <property type="evidence" value="ECO:0007669"/>
    <property type="project" value="UniProtKB-SubCell"/>
</dbReference>
<feature type="transmembrane region" description="Helical" evidence="14">
    <location>
        <begin position="145"/>
        <end position="165"/>
    </location>
</feature>
<feature type="transmembrane region" description="Helical" evidence="14">
    <location>
        <begin position="99"/>
        <end position="120"/>
    </location>
</feature>
<dbReference type="SUPFAM" id="SSF54631">
    <property type="entry name" value="CBS-domain pair"/>
    <property type="match status" value="1"/>
</dbReference>
<evidence type="ECO:0000256" key="13">
    <source>
        <dbReference type="ARBA" id="ARBA00023136"/>
    </source>
</evidence>
<dbReference type="Pfam" id="PF02163">
    <property type="entry name" value="Peptidase_M50"/>
    <property type="match status" value="1"/>
</dbReference>
<dbReference type="InterPro" id="IPR000644">
    <property type="entry name" value="CBS_dom"/>
</dbReference>
<feature type="domain" description="CBS" evidence="17">
    <location>
        <begin position="308"/>
        <end position="356"/>
    </location>
</feature>
<protein>
    <recommendedName>
        <fullName evidence="14">Zinc metalloprotease</fullName>
    </recommendedName>
</protein>
<comment type="subcellular location">
    <subcellularLocation>
        <location evidence="1 14">Cell membrane</location>
        <topology evidence="1 14">Multi-pass membrane protein</topology>
    </subcellularLocation>
</comment>
<keyword evidence="13 14" id="KW-0472">Membrane</keyword>
<dbReference type="InterPro" id="IPR016483">
    <property type="entry name" value="UCP006404_Pept_M50_CBS"/>
</dbReference>
<evidence type="ECO:0000259" key="17">
    <source>
        <dbReference type="SMART" id="SM00116"/>
    </source>
</evidence>
<dbReference type="EMBL" id="WKJH01000002">
    <property type="protein sequence ID" value="MRX63535.1"/>
    <property type="molecule type" value="Genomic_DNA"/>
</dbReference>
<comment type="similarity">
    <text evidence="2 14">Belongs to the peptidase M50B family.</text>
</comment>
<keyword evidence="5 14" id="KW-0812">Transmembrane</keyword>
<feature type="transmembrane region" description="Helical" evidence="14">
    <location>
        <begin position="7"/>
        <end position="30"/>
    </location>
</feature>
<feature type="transmembrane region" description="Helical" evidence="14">
    <location>
        <begin position="42"/>
        <end position="66"/>
    </location>
</feature>
<evidence type="ECO:0000313" key="19">
    <source>
        <dbReference type="Proteomes" id="UP000443153"/>
    </source>
</evidence>
<evidence type="ECO:0000256" key="5">
    <source>
        <dbReference type="ARBA" id="ARBA00022692"/>
    </source>
</evidence>
<keyword evidence="19" id="KW-1185">Reference proteome</keyword>
<evidence type="ECO:0000256" key="15">
    <source>
        <dbReference type="PIRSR" id="PIRSR006404-1"/>
    </source>
</evidence>
<accession>A0A6I2MM32</accession>
<feature type="binding site" evidence="16">
    <location>
        <position position="59"/>
    </location>
    <ligand>
        <name>Zn(2+)</name>
        <dbReference type="ChEBI" id="CHEBI:29105"/>
        <note>catalytic</note>
    </ligand>
</feature>
<sequence>MRGVLKLGKVFGISIVVHWTFLFILFWVAFLEIQRGGNMESVLFNIAYVLVIFICVVLHELGHGLMAKRFGIKTKKITLLPIGGVASLDEIPENPRQELIVAIAGPMVNLIIAGILYFSIPVHGLLRLHIVELLQELSKLTLGNFLFYLFLANSALVVFNLIPAFPMDGGRVLRALLAMSTDRVKATQIAAGIGQSIAIVFLLLGMLFNPFLVLIALFIFIGAYGENKMVQQSELLRGHIVKEAMLTDINLLHPEDTMEKVVELILSGTEKDFVVVNAGKPVGILKNADIIKNSKNRTLEVRTIMKTSFKEIYGHTPLKEVLRSVEVHKEYFFPVVNHNGVLLGAIDMANINEFVLLQSKLEY</sequence>
<dbReference type="Gene3D" id="3.10.580.10">
    <property type="entry name" value="CBS-domain"/>
    <property type="match status" value="1"/>
</dbReference>
<evidence type="ECO:0000256" key="11">
    <source>
        <dbReference type="ARBA" id="ARBA00023049"/>
    </source>
</evidence>
<dbReference type="PANTHER" id="PTHR39188:SF3">
    <property type="entry name" value="STAGE IV SPORULATION PROTEIN FB"/>
    <property type="match status" value="1"/>
</dbReference>
<evidence type="ECO:0000256" key="8">
    <source>
        <dbReference type="ARBA" id="ARBA00022801"/>
    </source>
</evidence>
<dbReference type="Proteomes" id="UP000443153">
    <property type="component" value="Unassembled WGS sequence"/>
</dbReference>
<keyword evidence="7" id="KW-0677">Repeat</keyword>
<comment type="cofactor">
    <cofactor evidence="14 16">
        <name>Zn(2+)</name>
        <dbReference type="ChEBI" id="CHEBI:29105"/>
    </cofactor>
    <text evidence="14 16">Binds 1 zinc ion per subunit.</text>
</comment>
<evidence type="ECO:0000256" key="12">
    <source>
        <dbReference type="ARBA" id="ARBA00023122"/>
    </source>
</evidence>
<dbReference type="PANTHER" id="PTHR39188">
    <property type="entry name" value="MEMBRANE-ASSOCIATED ZINC METALLOPROTEASE M50B"/>
    <property type="match status" value="1"/>
</dbReference>
<dbReference type="Pfam" id="PF00571">
    <property type="entry name" value="CBS"/>
    <property type="match status" value="2"/>
</dbReference>
<keyword evidence="11 14" id="KW-0482">Metalloprotease</keyword>
<dbReference type="SMART" id="SM00116">
    <property type="entry name" value="CBS"/>
    <property type="match status" value="2"/>
</dbReference>
<name>A0A6I2MM32_9FLAO</name>
<proteinExistence type="inferred from homology"/>
<keyword evidence="3 14" id="KW-1003">Cell membrane</keyword>
<gene>
    <name evidence="18" type="ORF">GJ691_05075</name>
</gene>
<keyword evidence="8 14" id="KW-0378">Hydrolase</keyword>
<keyword evidence="9 14" id="KW-0862">Zinc</keyword>
<dbReference type="PIRSF" id="PIRSF006404">
    <property type="entry name" value="UCP006404_Pept_M50_CBS"/>
    <property type="match status" value="1"/>
</dbReference>
<dbReference type="RefSeq" id="WP_154364428.1">
    <property type="nucleotide sequence ID" value="NZ_WKJH01000002.1"/>
</dbReference>
<reference evidence="18 19" key="1">
    <citation type="submission" date="2019-11" db="EMBL/GenBank/DDBJ databases">
        <title>Maribacter lutea sp. nov., a marine bacterium isolated from intertidal sand.</title>
        <authorList>
            <person name="Liu A."/>
        </authorList>
    </citation>
    <scope>NUCLEOTIDE SEQUENCE [LARGE SCALE GENOMIC DNA]</scope>
    <source>
        <strain evidence="18 19">RZ05</strain>
    </source>
</reference>
<evidence type="ECO:0000256" key="2">
    <source>
        <dbReference type="ARBA" id="ARBA00007931"/>
    </source>
</evidence>
<dbReference type="InterPro" id="IPR008915">
    <property type="entry name" value="Peptidase_M50"/>
</dbReference>
<keyword evidence="4 14" id="KW-0645">Protease</keyword>
<comment type="caution">
    <text evidence="18">The sequence shown here is derived from an EMBL/GenBank/DDBJ whole genome shotgun (WGS) entry which is preliminary data.</text>
</comment>
<evidence type="ECO:0000256" key="10">
    <source>
        <dbReference type="ARBA" id="ARBA00022989"/>
    </source>
</evidence>
<evidence type="ECO:0000256" key="7">
    <source>
        <dbReference type="ARBA" id="ARBA00022737"/>
    </source>
</evidence>
<dbReference type="CDD" id="cd02205">
    <property type="entry name" value="CBS_pair_SF"/>
    <property type="match status" value="1"/>
</dbReference>
<dbReference type="CDD" id="cd06164">
    <property type="entry name" value="S2P-M50_SpoIVFB_CBS"/>
    <property type="match status" value="1"/>
</dbReference>
<feature type="binding site" evidence="16">
    <location>
        <position position="168"/>
    </location>
    <ligand>
        <name>Zn(2+)</name>
        <dbReference type="ChEBI" id="CHEBI:29105"/>
        <note>catalytic</note>
    </ligand>
</feature>
<evidence type="ECO:0000256" key="4">
    <source>
        <dbReference type="ARBA" id="ARBA00022670"/>
    </source>
</evidence>
<dbReference type="OrthoDB" id="9800627at2"/>
<dbReference type="GO" id="GO:0046872">
    <property type="term" value="F:metal ion binding"/>
    <property type="evidence" value="ECO:0007669"/>
    <property type="project" value="UniProtKB-UniRule"/>
</dbReference>
<dbReference type="GO" id="GO:0008237">
    <property type="term" value="F:metallopeptidase activity"/>
    <property type="evidence" value="ECO:0007669"/>
    <property type="project" value="UniProtKB-UniRule"/>
</dbReference>
<dbReference type="InterPro" id="IPR046342">
    <property type="entry name" value="CBS_dom_sf"/>
</dbReference>
<keyword evidence="6 14" id="KW-0479">Metal-binding</keyword>
<evidence type="ECO:0000256" key="9">
    <source>
        <dbReference type="ARBA" id="ARBA00022833"/>
    </source>
</evidence>
<feature type="domain" description="CBS" evidence="17">
    <location>
        <begin position="248"/>
        <end position="295"/>
    </location>
</feature>